<keyword evidence="4" id="KW-1185">Reference proteome</keyword>
<gene>
    <name evidence="3" type="ORF">K458DRAFT_307022</name>
</gene>
<evidence type="ECO:0000256" key="1">
    <source>
        <dbReference type="SAM" id="SignalP"/>
    </source>
</evidence>
<dbReference type="Pfam" id="PF26113">
    <property type="entry name" value="GH16_XgeA"/>
    <property type="match status" value="1"/>
</dbReference>
<name>A0A6G1IW73_9PLEO</name>
<feature type="signal peptide" evidence="1">
    <location>
        <begin position="1"/>
        <end position="20"/>
    </location>
</feature>
<dbReference type="InterPro" id="IPR000757">
    <property type="entry name" value="Beta-glucanase-like"/>
</dbReference>
<dbReference type="PANTHER" id="PTHR10963:SF24">
    <property type="entry name" value="GLYCOSIDASE C21B10.07-RELATED"/>
    <property type="match status" value="1"/>
</dbReference>
<dbReference type="InterPro" id="IPR013320">
    <property type="entry name" value="ConA-like_dom_sf"/>
</dbReference>
<evidence type="ECO:0000313" key="3">
    <source>
        <dbReference type="EMBL" id="KAF2682506.1"/>
    </source>
</evidence>
<dbReference type="PANTHER" id="PTHR10963">
    <property type="entry name" value="GLYCOSYL HYDROLASE-RELATED"/>
    <property type="match status" value="1"/>
</dbReference>
<reference evidence="3" key="1">
    <citation type="journal article" date="2020" name="Stud. Mycol.">
        <title>101 Dothideomycetes genomes: a test case for predicting lifestyles and emergence of pathogens.</title>
        <authorList>
            <person name="Haridas S."/>
            <person name="Albert R."/>
            <person name="Binder M."/>
            <person name="Bloem J."/>
            <person name="Labutti K."/>
            <person name="Salamov A."/>
            <person name="Andreopoulos B."/>
            <person name="Baker S."/>
            <person name="Barry K."/>
            <person name="Bills G."/>
            <person name="Bluhm B."/>
            <person name="Cannon C."/>
            <person name="Castanera R."/>
            <person name="Culley D."/>
            <person name="Daum C."/>
            <person name="Ezra D."/>
            <person name="Gonzalez J."/>
            <person name="Henrissat B."/>
            <person name="Kuo A."/>
            <person name="Liang C."/>
            <person name="Lipzen A."/>
            <person name="Lutzoni F."/>
            <person name="Magnuson J."/>
            <person name="Mondo S."/>
            <person name="Nolan M."/>
            <person name="Ohm R."/>
            <person name="Pangilinan J."/>
            <person name="Park H.-J."/>
            <person name="Ramirez L."/>
            <person name="Alfaro M."/>
            <person name="Sun H."/>
            <person name="Tritt A."/>
            <person name="Yoshinaga Y."/>
            <person name="Zwiers L.-H."/>
            <person name="Turgeon B."/>
            <person name="Goodwin S."/>
            <person name="Spatafora J."/>
            <person name="Crous P."/>
            <person name="Grigoriev I."/>
        </authorList>
    </citation>
    <scope>NUCLEOTIDE SEQUENCE</scope>
    <source>
        <strain evidence="3">CBS 122367</strain>
    </source>
</reference>
<dbReference type="GO" id="GO:0009251">
    <property type="term" value="P:glucan catabolic process"/>
    <property type="evidence" value="ECO:0007669"/>
    <property type="project" value="TreeGrafter"/>
</dbReference>
<dbReference type="PROSITE" id="PS51762">
    <property type="entry name" value="GH16_2"/>
    <property type="match status" value="1"/>
</dbReference>
<feature type="chain" id="PRO_5026292311" evidence="1">
    <location>
        <begin position="21"/>
        <end position="253"/>
    </location>
</feature>
<keyword evidence="3" id="KW-0378">Hydrolase</keyword>
<dbReference type="OrthoDB" id="192832at2759"/>
<accession>A0A6G1IW73</accession>
<sequence length="253" mass="27711">MVRHKVALGLLLTSLQPALFQPYQLIREYNSSNVFKEFRFFTDPDPTSGTVQYVPFETAASTGLTGNGSDLIYLGVDKSNVYMPVGPGRPSARLESWMAFTEGLFVIDLTHDCWLWSTAGLGDWPADGEIDIIENVNDACINNVALHTTGNYTVTETTNQTGLWGSTDYNIAHDENQGCAITITEPFNYDAEFNANGGGMYAMEWTSNVVRIWFFPPTGVSDGLRDDYDGIPDPETFSIPSASFAGPCSDPLG</sequence>
<dbReference type="EMBL" id="MU005587">
    <property type="protein sequence ID" value="KAF2682506.1"/>
    <property type="molecule type" value="Genomic_DNA"/>
</dbReference>
<feature type="domain" description="GH16" evidence="2">
    <location>
        <begin position="14"/>
        <end position="253"/>
    </location>
</feature>
<protein>
    <submittedName>
        <fullName evidence="3">Glycoside hydrolase family 16 protein</fullName>
    </submittedName>
</protein>
<dbReference type="GO" id="GO:0004553">
    <property type="term" value="F:hydrolase activity, hydrolyzing O-glycosyl compounds"/>
    <property type="evidence" value="ECO:0007669"/>
    <property type="project" value="InterPro"/>
</dbReference>
<dbReference type="Gene3D" id="2.60.120.200">
    <property type="match status" value="1"/>
</dbReference>
<dbReference type="AlphaFoldDB" id="A0A6G1IW73"/>
<dbReference type="SUPFAM" id="SSF49899">
    <property type="entry name" value="Concanavalin A-like lectins/glucanases"/>
    <property type="match status" value="1"/>
</dbReference>
<proteinExistence type="predicted"/>
<dbReference type="InterPro" id="IPR050546">
    <property type="entry name" value="Glycosyl_Hydrlase_16"/>
</dbReference>
<dbReference type="Proteomes" id="UP000799291">
    <property type="component" value="Unassembled WGS sequence"/>
</dbReference>
<keyword evidence="1" id="KW-0732">Signal</keyword>
<evidence type="ECO:0000259" key="2">
    <source>
        <dbReference type="PROSITE" id="PS51762"/>
    </source>
</evidence>
<organism evidence="3 4">
    <name type="scientific">Lentithecium fluviatile CBS 122367</name>
    <dbReference type="NCBI Taxonomy" id="1168545"/>
    <lineage>
        <taxon>Eukaryota</taxon>
        <taxon>Fungi</taxon>
        <taxon>Dikarya</taxon>
        <taxon>Ascomycota</taxon>
        <taxon>Pezizomycotina</taxon>
        <taxon>Dothideomycetes</taxon>
        <taxon>Pleosporomycetidae</taxon>
        <taxon>Pleosporales</taxon>
        <taxon>Massarineae</taxon>
        <taxon>Lentitheciaceae</taxon>
        <taxon>Lentithecium</taxon>
    </lineage>
</organism>
<evidence type="ECO:0000313" key="4">
    <source>
        <dbReference type="Proteomes" id="UP000799291"/>
    </source>
</evidence>